<reference evidence="2 3" key="1">
    <citation type="submission" date="2021-08" db="EMBL/GenBank/DDBJ databases">
        <title>Caldovatus sediminis gen. nov., sp. nov., a moderately thermophilic bacterium isolated from a hot spring.</title>
        <authorList>
            <person name="Hu C.-J."/>
            <person name="Li W.-J."/>
            <person name="Xian W.-D."/>
        </authorList>
    </citation>
    <scope>NUCLEOTIDE SEQUENCE [LARGE SCALE GENOMIC DNA]</scope>
    <source>
        <strain evidence="2 3">SYSU G05006</strain>
    </source>
</reference>
<evidence type="ECO:0000313" key="3">
    <source>
        <dbReference type="Proteomes" id="UP001519924"/>
    </source>
</evidence>
<sequence>MPESPADPQRALGPAPEGANRLPLAGLRVLDLTLARAGPTCVRHLADWGADVIRVEPPGANDALGGPRDGFDFVNLHRNKRSIALDLKNPAGHAAFLRLARTADILVENMRVQVKHRLKIADEHLRPLNPRLIYASISGFGQTGPYAARGGVDQIAQGMGGLMSITGEPGRGPMRVGIPIDDLTAGNLLALGILLALYERERTGLGRYVHTSLLEAQVFMLDFQATRWLMDGHIAGQAGNDHPVNIPMGVFPTADKPINIAASSPKLWEAFCKALGKPEWLAVPEWKTAQGRSGDRARVNATIAEVTRTRPSEYWIARLEEVGIPCGPINNIKEVFEDPQVRHLGMAMPMRHRRRGDIRVVASAINIEGLETGVYRDVPELGEHAEEILAEAGFTGDEIRELRASGALGAA</sequence>
<keyword evidence="1 2" id="KW-0808">Transferase</keyword>
<dbReference type="InterPro" id="IPR023606">
    <property type="entry name" value="CoA-Trfase_III_dom_1_sf"/>
</dbReference>
<dbReference type="Proteomes" id="UP001519924">
    <property type="component" value="Unassembled WGS sequence"/>
</dbReference>
<gene>
    <name evidence="2" type="ORF">K1J50_10435</name>
</gene>
<dbReference type="InterPro" id="IPR003673">
    <property type="entry name" value="CoA-Trfase_fam_III"/>
</dbReference>
<accession>A0ABS7F2S0</accession>
<name>A0ABS7F2S0_9PROT</name>
<dbReference type="InterPro" id="IPR050483">
    <property type="entry name" value="CoA-transferase_III_domain"/>
</dbReference>
<dbReference type="SUPFAM" id="SSF89796">
    <property type="entry name" value="CoA-transferase family III (CaiB/BaiF)"/>
    <property type="match status" value="1"/>
</dbReference>
<protein>
    <submittedName>
        <fullName evidence="2">CoA transferase</fullName>
    </submittedName>
</protein>
<dbReference type="PANTHER" id="PTHR48207:SF3">
    <property type="entry name" value="SUCCINATE--HYDROXYMETHYLGLUTARATE COA-TRANSFERASE"/>
    <property type="match status" value="1"/>
</dbReference>
<dbReference type="EMBL" id="JAHZUY010000024">
    <property type="protein sequence ID" value="MBW8269906.1"/>
    <property type="molecule type" value="Genomic_DNA"/>
</dbReference>
<dbReference type="Pfam" id="PF02515">
    <property type="entry name" value="CoA_transf_3"/>
    <property type="match status" value="1"/>
</dbReference>
<proteinExistence type="predicted"/>
<evidence type="ECO:0000256" key="1">
    <source>
        <dbReference type="ARBA" id="ARBA00022679"/>
    </source>
</evidence>
<keyword evidence="3" id="KW-1185">Reference proteome</keyword>
<dbReference type="RefSeq" id="WP_220117655.1">
    <property type="nucleotide sequence ID" value="NZ_JAHZUY010000024.1"/>
</dbReference>
<dbReference type="GO" id="GO:0016740">
    <property type="term" value="F:transferase activity"/>
    <property type="evidence" value="ECO:0007669"/>
    <property type="project" value="UniProtKB-KW"/>
</dbReference>
<dbReference type="Gene3D" id="3.30.1540.10">
    <property type="entry name" value="formyl-coa transferase, domain 3"/>
    <property type="match status" value="1"/>
</dbReference>
<comment type="caution">
    <text evidence="2">The sequence shown here is derived from an EMBL/GenBank/DDBJ whole genome shotgun (WGS) entry which is preliminary data.</text>
</comment>
<dbReference type="Gene3D" id="3.40.50.10540">
    <property type="entry name" value="Crotonobetainyl-coa:carnitine coa-transferase, domain 1"/>
    <property type="match status" value="1"/>
</dbReference>
<organism evidence="2 3">
    <name type="scientific">Caldovatus aquaticus</name>
    <dbReference type="NCBI Taxonomy" id="2865671"/>
    <lineage>
        <taxon>Bacteria</taxon>
        <taxon>Pseudomonadati</taxon>
        <taxon>Pseudomonadota</taxon>
        <taxon>Alphaproteobacteria</taxon>
        <taxon>Acetobacterales</taxon>
        <taxon>Roseomonadaceae</taxon>
        <taxon>Caldovatus</taxon>
    </lineage>
</organism>
<dbReference type="InterPro" id="IPR044855">
    <property type="entry name" value="CoA-Trfase_III_dom3_sf"/>
</dbReference>
<evidence type="ECO:0000313" key="2">
    <source>
        <dbReference type="EMBL" id="MBW8269906.1"/>
    </source>
</evidence>
<dbReference type="PANTHER" id="PTHR48207">
    <property type="entry name" value="SUCCINATE--HYDROXYMETHYLGLUTARATE COA-TRANSFERASE"/>
    <property type="match status" value="1"/>
</dbReference>